<sequence length="176" mass="19885">MIGQYAPDFELPGIDGEVYHLTRYREQLKGVGVVFMCNHCPFVRLYLERLKQIQAEFGQQGFTLMGINANDAAQVPEDSFEHMKQFAAQQGLNFPYLRDPSQDVALAFGATKTPEVFLVDAAGRIRYQGAIDNYAESAEKVTEAYLRENIQHLLRGEAIAPEFTEAMGCSLKWREV</sequence>
<dbReference type="InterPro" id="IPR013766">
    <property type="entry name" value="Thioredoxin_domain"/>
</dbReference>
<feature type="domain" description="Thioredoxin" evidence="1">
    <location>
        <begin position="1"/>
        <end position="151"/>
    </location>
</feature>
<accession>A0ABT3L9Y0</accession>
<evidence type="ECO:0000259" key="1">
    <source>
        <dbReference type="PROSITE" id="PS51352"/>
    </source>
</evidence>
<proteinExistence type="predicted"/>
<dbReference type="PANTHER" id="PTHR43640:SF1">
    <property type="entry name" value="THIOREDOXIN-DEPENDENT PEROXIREDOXIN"/>
    <property type="match status" value="1"/>
</dbReference>
<protein>
    <submittedName>
        <fullName evidence="2">Thioredoxin family protein</fullName>
    </submittedName>
</protein>
<organism evidence="2 3">
    <name type="scientific">Spirulina subsalsa FACHB-351</name>
    <dbReference type="NCBI Taxonomy" id="234711"/>
    <lineage>
        <taxon>Bacteria</taxon>
        <taxon>Bacillati</taxon>
        <taxon>Cyanobacteriota</taxon>
        <taxon>Cyanophyceae</taxon>
        <taxon>Spirulinales</taxon>
        <taxon>Spirulinaceae</taxon>
        <taxon>Spirulina</taxon>
    </lineage>
</organism>
<dbReference type="InterPro" id="IPR000866">
    <property type="entry name" value="AhpC/TSA"/>
</dbReference>
<dbReference type="Proteomes" id="UP001526426">
    <property type="component" value="Unassembled WGS sequence"/>
</dbReference>
<comment type="caution">
    <text evidence="2">The sequence shown here is derived from an EMBL/GenBank/DDBJ whole genome shotgun (WGS) entry which is preliminary data.</text>
</comment>
<keyword evidence="3" id="KW-1185">Reference proteome</keyword>
<dbReference type="Gene3D" id="3.40.30.10">
    <property type="entry name" value="Glutaredoxin"/>
    <property type="match status" value="1"/>
</dbReference>
<dbReference type="InterPro" id="IPR047262">
    <property type="entry name" value="PRX-like1"/>
</dbReference>
<evidence type="ECO:0000313" key="3">
    <source>
        <dbReference type="Proteomes" id="UP001526426"/>
    </source>
</evidence>
<name>A0ABT3L9Y0_9CYAN</name>
<reference evidence="2 3" key="1">
    <citation type="submission" date="2021-08" db="EMBL/GenBank/DDBJ databases">
        <title>Draft genome sequence of Spirulina subsalsa with high tolerance to salinity and hype-accumulation of phycocyanin.</title>
        <authorList>
            <person name="Pei H."/>
            <person name="Jiang L."/>
        </authorList>
    </citation>
    <scope>NUCLEOTIDE SEQUENCE [LARGE SCALE GENOMIC DNA]</scope>
    <source>
        <strain evidence="2 3">FACHB-351</strain>
    </source>
</reference>
<dbReference type="SUPFAM" id="SSF52833">
    <property type="entry name" value="Thioredoxin-like"/>
    <property type="match status" value="1"/>
</dbReference>
<dbReference type="PANTHER" id="PTHR43640">
    <property type="entry name" value="OS07G0260300 PROTEIN"/>
    <property type="match status" value="1"/>
</dbReference>
<dbReference type="CDD" id="cd02969">
    <property type="entry name" value="PRX_like1"/>
    <property type="match status" value="1"/>
</dbReference>
<dbReference type="PROSITE" id="PS51352">
    <property type="entry name" value="THIOREDOXIN_2"/>
    <property type="match status" value="1"/>
</dbReference>
<dbReference type="Pfam" id="PF00578">
    <property type="entry name" value="AhpC-TSA"/>
    <property type="match status" value="1"/>
</dbReference>
<evidence type="ECO:0000313" key="2">
    <source>
        <dbReference type="EMBL" id="MCW6038316.1"/>
    </source>
</evidence>
<gene>
    <name evidence="2" type="ORF">K4A83_18845</name>
</gene>
<dbReference type="InterPro" id="IPR036249">
    <property type="entry name" value="Thioredoxin-like_sf"/>
</dbReference>
<dbReference type="EMBL" id="JAIHOM010000125">
    <property type="protein sequence ID" value="MCW6038316.1"/>
    <property type="molecule type" value="Genomic_DNA"/>
</dbReference>